<reference evidence="1" key="1">
    <citation type="submission" date="2021-06" db="EMBL/GenBank/DDBJ databases">
        <authorList>
            <person name="Kallberg Y."/>
            <person name="Tangrot J."/>
            <person name="Rosling A."/>
        </authorList>
    </citation>
    <scope>NUCLEOTIDE SEQUENCE</scope>
    <source>
        <strain evidence="1">28 12/20/2015</strain>
    </source>
</reference>
<organism evidence="1 2">
    <name type="scientific">Cetraspora pellucida</name>
    <dbReference type="NCBI Taxonomy" id="1433469"/>
    <lineage>
        <taxon>Eukaryota</taxon>
        <taxon>Fungi</taxon>
        <taxon>Fungi incertae sedis</taxon>
        <taxon>Mucoromycota</taxon>
        <taxon>Glomeromycotina</taxon>
        <taxon>Glomeromycetes</taxon>
        <taxon>Diversisporales</taxon>
        <taxon>Gigasporaceae</taxon>
        <taxon>Cetraspora</taxon>
    </lineage>
</organism>
<gene>
    <name evidence="1" type="ORF">SPELUC_LOCUS16390</name>
</gene>
<evidence type="ECO:0000313" key="2">
    <source>
        <dbReference type="Proteomes" id="UP000789366"/>
    </source>
</evidence>
<comment type="caution">
    <text evidence="1">The sequence shown here is derived from an EMBL/GenBank/DDBJ whole genome shotgun (WGS) entry which is preliminary data.</text>
</comment>
<evidence type="ECO:0000313" key="1">
    <source>
        <dbReference type="EMBL" id="CAG8780683.1"/>
    </source>
</evidence>
<sequence length="78" mass="8746">VASGYCVEMPVTKIDNNKLSNYGNKIVHKCSSNDSPNNKSKVNLNGCLKNIDTDTIRFKQEFTIMCTVTFKAITEKNK</sequence>
<feature type="non-terminal residue" evidence="1">
    <location>
        <position position="1"/>
    </location>
</feature>
<accession>A0ACA9R7E0</accession>
<dbReference type="EMBL" id="CAJVPW010060340">
    <property type="protein sequence ID" value="CAG8780683.1"/>
    <property type="molecule type" value="Genomic_DNA"/>
</dbReference>
<proteinExistence type="predicted"/>
<feature type="non-terminal residue" evidence="1">
    <location>
        <position position="78"/>
    </location>
</feature>
<keyword evidence="2" id="KW-1185">Reference proteome</keyword>
<protein>
    <submittedName>
        <fullName evidence="1">2610_t:CDS:1</fullName>
    </submittedName>
</protein>
<name>A0ACA9R7E0_9GLOM</name>
<dbReference type="Proteomes" id="UP000789366">
    <property type="component" value="Unassembled WGS sequence"/>
</dbReference>